<dbReference type="RefSeq" id="WP_126914073.1">
    <property type="nucleotide sequence ID" value="NZ_CP034587.1"/>
</dbReference>
<gene>
    <name evidence="2" type="ORF">EKH77_10110</name>
</gene>
<dbReference type="AlphaFoldDB" id="A0A3S9PGS1"/>
<dbReference type="Proteomes" id="UP000267900">
    <property type="component" value="Chromosome"/>
</dbReference>
<evidence type="ECO:0000259" key="1">
    <source>
        <dbReference type="Pfam" id="PF04149"/>
    </source>
</evidence>
<sequence>MTDELRWQKSSYSGDDSSCVYLAKSPGWQKSTYSDEASSCVYLAPSPAGGIRLRESDDPDVILTTTPARLRPLITRIKTNTLTPTPDRADP</sequence>
<keyword evidence="3" id="KW-1185">Reference proteome</keyword>
<proteinExistence type="predicted"/>
<evidence type="ECO:0000313" key="3">
    <source>
        <dbReference type="Proteomes" id="UP000267900"/>
    </source>
</evidence>
<name>A0A3S9PGS1_STRLT</name>
<dbReference type="OrthoDB" id="4316717at2"/>
<reference evidence="2 3" key="1">
    <citation type="submission" date="2018-12" db="EMBL/GenBank/DDBJ databases">
        <title>The whole draft genome of Streptomyce luteoverticillatus CGMCC 15060.</title>
        <authorList>
            <person name="Feng Z."/>
            <person name="Chen G."/>
            <person name="Zhang J."/>
            <person name="Zhu H."/>
            <person name="Yu X."/>
            <person name="Zhang W."/>
            <person name="Zhang X."/>
        </authorList>
    </citation>
    <scope>NUCLEOTIDE SEQUENCE [LARGE SCALE GENOMIC DNA]</scope>
    <source>
        <strain evidence="2 3">CGMCC 15060</strain>
    </source>
</reference>
<accession>A0A3S9PGS1</accession>
<dbReference type="InterPro" id="IPR007278">
    <property type="entry name" value="DUF397"/>
</dbReference>
<organism evidence="2 3">
    <name type="scientific">Streptomyces luteoverticillatus</name>
    <name type="common">Streptoverticillium luteoverticillatus</name>
    <dbReference type="NCBI Taxonomy" id="66425"/>
    <lineage>
        <taxon>Bacteria</taxon>
        <taxon>Bacillati</taxon>
        <taxon>Actinomycetota</taxon>
        <taxon>Actinomycetes</taxon>
        <taxon>Kitasatosporales</taxon>
        <taxon>Streptomycetaceae</taxon>
        <taxon>Streptomyces</taxon>
    </lineage>
</organism>
<protein>
    <submittedName>
        <fullName evidence="2">DUF397 domain-containing protein</fullName>
    </submittedName>
</protein>
<evidence type="ECO:0000313" key="2">
    <source>
        <dbReference type="EMBL" id="AZQ71517.1"/>
    </source>
</evidence>
<dbReference type="EMBL" id="CP034587">
    <property type="protein sequence ID" value="AZQ71517.1"/>
    <property type="molecule type" value="Genomic_DNA"/>
</dbReference>
<feature type="domain" description="DUF397" evidence="1">
    <location>
        <begin position="27"/>
        <end position="78"/>
    </location>
</feature>
<dbReference type="Pfam" id="PF04149">
    <property type="entry name" value="DUF397"/>
    <property type="match status" value="1"/>
</dbReference>